<evidence type="ECO:0000313" key="5">
    <source>
        <dbReference type="EMBL" id="PSF37558.1"/>
    </source>
</evidence>
<sequence length="386" mass="43799">MLTRRSFLLGSGTLTLFALNSGCNPTTSSLRVSLLQGSIPPQLIQQFRQKIAQDNKIVIKPEAQLKDILTLLQKWQKSVNKPADSSEWQMPLINSGKSPVDDLVTLGDAWLEIAISEKLIQPLSLKQLSGWKNLPPSFAEIVQRDTKGKVSLTGQIWGAPYRWGTTLIAYRQDKFKTLGWEPQDWSDLWRPELKGRISMVDQPREIIGLTLKKMGYSYNTTNLDNIPQLSSELKSLQQQVKYYSSNHYLQPLILGDTWLAVGWSNDILSSLSNNRNLKAIVPLSGTSLWADLWVKPAMVNRDDTSVIEQWIDFCWQTQPAYLISLFTKGISPVILTQSSEKLPKELQENSLLIVNKSILEKSEFILPLAAELAQKYQDLWQEMRLS</sequence>
<dbReference type="RefSeq" id="WP_106456799.1">
    <property type="nucleotide sequence ID" value="NZ_PXOH01000008.1"/>
</dbReference>
<dbReference type="SUPFAM" id="SSF53850">
    <property type="entry name" value="Periplasmic binding protein-like II"/>
    <property type="match status" value="1"/>
</dbReference>
<comment type="subcellular location">
    <subcellularLocation>
        <location evidence="1">Periplasm</location>
    </subcellularLocation>
</comment>
<evidence type="ECO:0000256" key="3">
    <source>
        <dbReference type="ARBA" id="ARBA00022729"/>
    </source>
</evidence>
<dbReference type="PANTHER" id="PTHR30222:SF17">
    <property type="entry name" value="SPERMIDINE_PUTRESCINE-BINDING PERIPLASMIC PROTEIN"/>
    <property type="match status" value="1"/>
</dbReference>
<keyword evidence="4" id="KW-0574">Periplasm</keyword>
<accession>A0A2T1LYS9</accession>
<dbReference type="Pfam" id="PF13343">
    <property type="entry name" value="SBP_bac_6"/>
    <property type="match status" value="1"/>
</dbReference>
<evidence type="ECO:0000256" key="1">
    <source>
        <dbReference type="ARBA" id="ARBA00004418"/>
    </source>
</evidence>
<dbReference type="GO" id="GO:0019808">
    <property type="term" value="F:polyamine binding"/>
    <property type="evidence" value="ECO:0007669"/>
    <property type="project" value="InterPro"/>
</dbReference>
<gene>
    <name evidence="5" type="ORF">C7H19_10355</name>
</gene>
<keyword evidence="2" id="KW-0813">Transport</keyword>
<evidence type="ECO:0000256" key="2">
    <source>
        <dbReference type="ARBA" id="ARBA00022448"/>
    </source>
</evidence>
<dbReference type="PRINTS" id="PR00909">
    <property type="entry name" value="SPERMDNBNDNG"/>
</dbReference>
<dbReference type="Gene3D" id="3.40.190.10">
    <property type="entry name" value="Periplasmic binding protein-like II"/>
    <property type="match status" value="2"/>
</dbReference>
<dbReference type="CDD" id="cd13661">
    <property type="entry name" value="PBP2_PotD_PotF_like_1"/>
    <property type="match status" value="1"/>
</dbReference>
<evidence type="ECO:0000256" key="4">
    <source>
        <dbReference type="ARBA" id="ARBA00022764"/>
    </source>
</evidence>
<organism evidence="5 6">
    <name type="scientific">Aphanothece hegewaldii CCALA 016</name>
    <dbReference type="NCBI Taxonomy" id="2107694"/>
    <lineage>
        <taxon>Bacteria</taxon>
        <taxon>Bacillati</taxon>
        <taxon>Cyanobacteriota</taxon>
        <taxon>Cyanophyceae</taxon>
        <taxon>Oscillatoriophycideae</taxon>
        <taxon>Chroococcales</taxon>
        <taxon>Aphanothecaceae</taxon>
        <taxon>Aphanothece</taxon>
    </lineage>
</organism>
<dbReference type="OrthoDB" id="503789at2"/>
<keyword evidence="6" id="KW-1185">Reference proteome</keyword>
<dbReference type="GO" id="GO:0015846">
    <property type="term" value="P:polyamine transport"/>
    <property type="evidence" value="ECO:0007669"/>
    <property type="project" value="InterPro"/>
</dbReference>
<reference evidence="5 6" key="1">
    <citation type="submission" date="2018-03" db="EMBL/GenBank/DDBJ databases">
        <title>The ancient ancestry and fast evolution of plastids.</title>
        <authorList>
            <person name="Moore K.R."/>
            <person name="Magnabosco C."/>
            <person name="Momper L."/>
            <person name="Gold D.A."/>
            <person name="Bosak T."/>
            <person name="Fournier G.P."/>
        </authorList>
    </citation>
    <scope>NUCLEOTIDE SEQUENCE [LARGE SCALE GENOMIC DNA]</scope>
    <source>
        <strain evidence="5 6">CCALA 016</strain>
    </source>
</reference>
<dbReference type="Proteomes" id="UP000239001">
    <property type="component" value="Unassembled WGS sequence"/>
</dbReference>
<comment type="caution">
    <text evidence="5">The sequence shown here is derived from an EMBL/GenBank/DDBJ whole genome shotgun (WGS) entry which is preliminary data.</text>
</comment>
<keyword evidence="3" id="KW-0732">Signal</keyword>
<reference evidence="5 6" key="2">
    <citation type="submission" date="2018-03" db="EMBL/GenBank/DDBJ databases">
        <authorList>
            <person name="Keele B.F."/>
        </authorList>
    </citation>
    <scope>NUCLEOTIDE SEQUENCE [LARGE SCALE GENOMIC DNA]</scope>
    <source>
        <strain evidence="5 6">CCALA 016</strain>
    </source>
</reference>
<evidence type="ECO:0000313" key="6">
    <source>
        <dbReference type="Proteomes" id="UP000239001"/>
    </source>
</evidence>
<proteinExistence type="predicted"/>
<dbReference type="AlphaFoldDB" id="A0A2T1LYS9"/>
<dbReference type="InterPro" id="IPR001188">
    <property type="entry name" value="Sperm_putr-bd"/>
</dbReference>
<dbReference type="EMBL" id="PXOH01000008">
    <property type="protein sequence ID" value="PSF37558.1"/>
    <property type="molecule type" value="Genomic_DNA"/>
</dbReference>
<name>A0A2T1LYS9_9CHRO</name>
<dbReference type="PANTHER" id="PTHR30222">
    <property type="entry name" value="SPERMIDINE/PUTRESCINE-BINDING PERIPLASMIC PROTEIN"/>
    <property type="match status" value="1"/>
</dbReference>
<protein>
    <submittedName>
        <fullName evidence="5">Polyamine ABC transporter substrate-binding protein</fullName>
    </submittedName>
</protein>
<dbReference type="GO" id="GO:0042597">
    <property type="term" value="C:periplasmic space"/>
    <property type="evidence" value="ECO:0007669"/>
    <property type="project" value="UniProtKB-SubCell"/>
</dbReference>